<dbReference type="AlphaFoldDB" id="A0A4C1X7Q7"/>
<name>A0A4C1X7Q7_EUMVA</name>
<dbReference type="EMBL" id="BGZK01000733">
    <property type="protein sequence ID" value="GBP58389.1"/>
    <property type="molecule type" value="Genomic_DNA"/>
</dbReference>
<gene>
    <name evidence="1" type="ORF">EVAR_40959_1</name>
</gene>
<evidence type="ECO:0000313" key="2">
    <source>
        <dbReference type="Proteomes" id="UP000299102"/>
    </source>
</evidence>
<protein>
    <submittedName>
        <fullName evidence="1">Uncharacterized protein</fullName>
    </submittedName>
</protein>
<sequence length="125" mass="14034">MHKFIAGFVVELRIIKALERFSIETEARAPAPRRGRRGAGRWARFRALVSAAPDNVCPAGRQRRPGSALLVRSRTDLGARSSRILFGLVLIFPIVSQHDRTIGRGSRVRSFVCRLVRSSQRKLSK</sequence>
<evidence type="ECO:0000313" key="1">
    <source>
        <dbReference type="EMBL" id="GBP58389.1"/>
    </source>
</evidence>
<comment type="caution">
    <text evidence="1">The sequence shown here is derived from an EMBL/GenBank/DDBJ whole genome shotgun (WGS) entry which is preliminary data.</text>
</comment>
<accession>A0A4C1X7Q7</accession>
<organism evidence="1 2">
    <name type="scientific">Eumeta variegata</name>
    <name type="common">Bagworm moth</name>
    <name type="synonym">Eumeta japonica</name>
    <dbReference type="NCBI Taxonomy" id="151549"/>
    <lineage>
        <taxon>Eukaryota</taxon>
        <taxon>Metazoa</taxon>
        <taxon>Ecdysozoa</taxon>
        <taxon>Arthropoda</taxon>
        <taxon>Hexapoda</taxon>
        <taxon>Insecta</taxon>
        <taxon>Pterygota</taxon>
        <taxon>Neoptera</taxon>
        <taxon>Endopterygota</taxon>
        <taxon>Lepidoptera</taxon>
        <taxon>Glossata</taxon>
        <taxon>Ditrysia</taxon>
        <taxon>Tineoidea</taxon>
        <taxon>Psychidae</taxon>
        <taxon>Oiketicinae</taxon>
        <taxon>Eumeta</taxon>
    </lineage>
</organism>
<dbReference type="Proteomes" id="UP000299102">
    <property type="component" value="Unassembled WGS sequence"/>
</dbReference>
<keyword evidence="2" id="KW-1185">Reference proteome</keyword>
<proteinExistence type="predicted"/>
<reference evidence="1 2" key="1">
    <citation type="journal article" date="2019" name="Commun. Biol.">
        <title>The bagworm genome reveals a unique fibroin gene that provides high tensile strength.</title>
        <authorList>
            <person name="Kono N."/>
            <person name="Nakamura H."/>
            <person name="Ohtoshi R."/>
            <person name="Tomita M."/>
            <person name="Numata K."/>
            <person name="Arakawa K."/>
        </authorList>
    </citation>
    <scope>NUCLEOTIDE SEQUENCE [LARGE SCALE GENOMIC DNA]</scope>
</reference>